<dbReference type="SUPFAM" id="SSF81383">
    <property type="entry name" value="F-box domain"/>
    <property type="match status" value="1"/>
</dbReference>
<dbReference type="InterPro" id="IPR036047">
    <property type="entry name" value="F-box-like_dom_sf"/>
</dbReference>
<dbReference type="EMBL" id="CP093344">
    <property type="protein sequence ID" value="WOG86133.1"/>
    <property type="molecule type" value="Genomic_DNA"/>
</dbReference>
<dbReference type="InterPro" id="IPR001810">
    <property type="entry name" value="F-box_dom"/>
</dbReference>
<protein>
    <recommendedName>
        <fullName evidence="1">F-box domain-containing protein</fullName>
    </recommendedName>
</protein>
<dbReference type="SUPFAM" id="SSF50965">
    <property type="entry name" value="Galactose oxidase, central domain"/>
    <property type="match status" value="1"/>
</dbReference>
<dbReference type="NCBIfam" id="TIGR01640">
    <property type="entry name" value="F_box_assoc_1"/>
    <property type="match status" value="1"/>
</dbReference>
<dbReference type="CDD" id="cd22157">
    <property type="entry name" value="F-box_AtFBW1-like"/>
    <property type="match status" value="1"/>
</dbReference>
<evidence type="ECO:0000313" key="3">
    <source>
        <dbReference type="Proteomes" id="UP000077755"/>
    </source>
</evidence>
<evidence type="ECO:0000259" key="1">
    <source>
        <dbReference type="PROSITE" id="PS50181"/>
    </source>
</evidence>
<evidence type="ECO:0000313" key="2">
    <source>
        <dbReference type="EMBL" id="WOG86133.1"/>
    </source>
</evidence>
<feature type="domain" description="F-box" evidence="1">
    <location>
        <begin position="1"/>
        <end position="44"/>
    </location>
</feature>
<gene>
    <name evidence="2" type="ORF">DCAR_0205334</name>
</gene>
<organism evidence="2 3">
    <name type="scientific">Daucus carota subsp. sativus</name>
    <name type="common">Carrot</name>
    <dbReference type="NCBI Taxonomy" id="79200"/>
    <lineage>
        <taxon>Eukaryota</taxon>
        <taxon>Viridiplantae</taxon>
        <taxon>Streptophyta</taxon>
        <taxon>Embryophyta</taxon>
        <taxon>Tracheophyta</taxon>
        <taxon>Spermatophyta</taxon>
        <taxon>Magnoliopsida</taxon>
        <taxon>eudicotyledons</taxon>
        <taxon>Gunneridae</taxon>
        <taxon>Pentapetalae</taxon>
        <taxon>asterids</taxon>
        <taxon>campanulids</taxon>
        <taxon>Apiales</taxon>
        <taxon>Apiaceae</taxon>
        <taxon>Apioideae</taxon>
        <taxon>Scandiceae</taxon>
        <taxon>Daucinae</taxon>
        <taxon>Daucus</taxon>
        <taxon>Daucus sect. Daucus</taxon>
    </lineage>
</organism>
<dbReference type="Pfam" id="PF00646">
    <property type="entry name" value="F-box"/>
    <property type="match status" value="1"/>
</dbReference>
<dbReference type="InterPro" id="IPR017451">
    <property type="entry name" value="F-box-assoc_interact_dom"/>
</dbReference>
<dbReference type="SMART" id="SM00256">
    <property type="entry name" value="FBOX"/>
    <property type="match status" value="1"/>
</dbReference>
<proteinExistence type="predicted"/>
<dbReference type="InterPro" id="IPR011043">
    <property type="entry name" value="Gal_Oxase/kelch_b-propeller"/>
</dbReference>
<dbReference type="Gene3D" id="1.20.1280.50">
    <property type="match status" value="1"/>
</dbReference>
<dbReference type="InterPro" id="IPR006527">
    <property type="entry name" value="F-box-assoc_dom_typ1"/>
</dbReference>
<dbReference type="InterPro" id="IPR050796">
    <property type="entry name" value="SCF_F-box_component"/>
</dbReference>
<reference evidence="2" key="1">
    <citation type="journal article" date="2016" name="Nat. Genet.">
        <title>A high-quality carrot genome assembly provides new insights into carotenoid accumulation and asterid genome evolution.</title>
        <authorList>
            <person name="Iorizzo M."/>
            <person name="Ellison S."/>
            <person name="Senalik D."/>
            <person name="Zeng P."/>
            <person name="Satapoomin P."/>
            <person name="Huang J."/>
            <person name="Bowman M."/>
            <person name="Iovene M."/>
            <person name="Sanseverino W."/>
            <person name="Cavagnaro P."/>
            <person name="Yildiz M."/>
            <person name="Macko-Podgorni A."/>
            <person name="Moranska E."/>
            <person name="Grzebelus E."/>
            <person name="Grzebelus D."/>
            <person name="Ashrafi H."/>
            <person name="Zheng Z."/>
            <person name="Cheng S."/>
            <person name="Spooner D."/>
            <person name="Van Deynze A."/>
            <person name="Simon P."/>
        </authorList>
    </citation>
    <scope>NUCLEOTIDE SEQUENCE</scope>
    <source>
        <tissue evidence="2">Leaf</tissue>
    </source>
</reference>
<keyword evidence="3" id="KW-1185">Reference proteome</keyword>
<dbReference type="AlphaFoldDB" id="A0AAF0WD86"/>
<dbReference type="Proteomes" id="UP000077755">
    <property type="component" value="Chromosome 2"/>
</dbReference>
<dbReference type="PANTHER" id="PTHR31672">
    <property type="entry name" value="BNACNNG10540D PROTEIN"/>
    <property type="match status" value="1"/>
</dbReference>
<dbReference type="PROSITE" id="PS50181">
    <property type="entry name" value="FBOX"/>
    <property type="match status" value="1"/>
</dbReference>
<accession>A0AAF0WD86</accession>
<dbReference type="Pfam" id="PF07734">
    <property type="entry name" value="FBA_1"/>
    <property type="match status" value="1"/>
</dbReference>
<name>A0AAF0WD86_DAUCS</name>
<dbReference type="PANTHER" id="PTHR31672:SF13">
    <property type="entry name" value="F-BOX PROTEIN CPR30-LIKE"/>
    <property type="match status" value="1"/>
</dbReference>
<reference evidence="2" key="2">
    <citation type="submission" date="2022-03" db="EMBL/GenBank/DDBJ databases">
        <title>Draft title - Genomic analysis of global carrot germplasm unveils the trajectory of domestication and the origin of high carotenoid orange carrot.</title>
        <authorList>
            <person name="Iorizzo M."/>
            <person name="Ellison S."/>
            <person name="Senalik D."/>
            <person name="Macko-Podgorni A."/>
            <person name="Grzebelus D."/>
            <person name="Bostan H."/>
            <person name="Rolling W."/>
            <person name="Curaba J."/>
            <person name="Simon P."/>
        </authorList>
    </citation>
    <scope>NUCLEOTIDE SEQUENCE</scope>
    <source>
        <tissue evidence="2">Leaf</tissue>
    </source>
</reference>
<sequence length="352" mass="40820">MDDLPEELFIEVLLRLPVKSLLRFKVVCKAWRSHILNRKFVERHNVRTTANPGNDYFIAHNSCSDYNKFCAISRNSLHKPIGLNLPIAASVSGDECSVVGSCNGLICLDYKRGIRRHTTSRNRTTNVYLWNPATGKVKDLRRYSIDISACYDDFCVSLGFGFELASRDYKVLRIVRNKKSSVTRVEVYSLKKNSWKEIAVELKYRLWTFVYPAFVKGSLYWDLNERNLLLFDVQNEEFCTILLPPDSWCGVREVFELKESVAFANLFDLRSKDIAIWTLDENSCWIQKWSIRKPFDRGSSIVGYLKTGEYVGRNRYDDLVLYDFASEAIKPIEPKMHTLGVYNYSESLVFLN</sequence>